<evidence type="ECO:0000256" key="17">
    <source>
        <dbReference type="PIRSR" id="PIRSR000099-4"/>
    </source>
</evidence>
<evidence type="ECO:0000256" key="16">
    <source>
        <dbReference type="PIRSR" id="PIRSR000099-3"/>
    </source>
</evidence>
<evidence type="ECO:0000256" key="18">
    <source>
        <dbReference type="RuleBase" id="RU004175"/>
    </source>
</evidence>
<evidence type="ECO:0000256" key="5">
    <source>
        <dbReference type="ARBA" id="ARBA00022605"/>
    </source>
</evidence>
<feature type="active site" description="Proton acceptor" evidence="12 14">
    <location>
        <position position="322"/>
    </location>
</feature>
<comment type="function">
    <text evidence="1 12">Catalyzes the sequential NAD-dependent oxidations of L-histidinol to L-histidinaldehyde and then to L-histidine.</text>
</comment>
<dbReference type="PANTHER" id="PTHR21256">
    <property type="entry name" value="HISTIDINOL DEHYDROGENASE HDH"/>
    <property type="match status" value="1"/>
</dbReference>
<comment type="pathway">
    <text evidence="2 12">Amino-acid biosynthesis; L-histidine biosynthesis; L-histidine from 5-phospho-alpha-D-ribose 1-diphosphate: step 9/9.</text>
</comment>
<evidence type="ECO:0000256" key="8">
    <source>
        <dbReference type="ARBA" id="ARBA00023002"/>
    </source>
</evidence>
<keyword evidence="20" id="KW-1185">Reference proteome</keyword>
<feature type="binding site" evidence="12 17">
    <location>
        <position position="355"/>
    </location>
    <ligand>
        <name>Zn(2+)</name>
        <dbReference type="ChEBI" id="CHEBI:29105"/>
    </ligand>
</feature>
<feature type="binding site" evidence="12 16">
    <location>
        <position position="322"/>
    </location>
    <ligand>
        <name>substrate</name>
    </ligand>
</feature>
<dbReference type="RefSeq" id="WP_095500308.1">
    <property type="nucleotide sequence ID" value="NZ_BSPO01000003.1"/>
</dbReference>
<dbReference type="GO" id="GO:0004399">
    <property type="term" value="F:histidinol dehydrogenase activity"/>
    <property type="evidence" value="ECO:0007669"/>
    <property type="project" value="UniProtKB-UniRule"/>
</dbReference>
<evidence type="ECO:0000256" key="14">
    <source>
        <dbReference type="PIRSR" id="PIRSR000099-1"/>
    </source>
</evidence>
<comment type="cofactor">
    <cofactor evidence="12 17">
        <name>Zn(2+)</name>
        <dbReference type="ChEBI" id="CHEBI:29105"/>
    </cofactor>
    <text evidence="12 17">Binds 1 zinc ion per subunit.</text>
</comment>
<evidence type="ECO:0000256" key="12">
    <source>
        <dbReference type="HAMAP-Rule" id="MF_01024"/>
    </source>
</evidence>
<dbReference type="Proteomes" id="UP001157439">
    <property type="component" value="Unassembled WGS sequence"/>
</dbReference>
<dbReference type="Gene3D" id="3.40.50.1980">
    <property type="entry name" value="Nitrogenase molybdenum iron protein domain"/>
    <property type="match status" value="2"/>
</dbReference>
<dbReference type="SUPFAM" id="SSF53720">
    <property type="entry name" value="ALDH-like"/>
    <property type="match status" value="1"/>
</dbReference>
<evidence type="ECO:0000256" key="1">
    <source>
        <dbReference type="ARBA" id="ARBA00003850"/>
    </source>
</evidence>
<dbReference type="FunFam" id="1.20.5.1300:FF:000001">
    <property type="entry name" value="Histidine biosynthesis trifunctional protein"/>
    <property type="match status" value="1"/>
</dbReference>
<organism evidence="19 20">
    <name type="scientific">Paraferrimonas haliotis</name>
    <dbReference type="NCBI Taxonomy" id="2013866"/>
    <lineage>
        <taxon>Bacteria</taxon>
        <taxon>Pseudomonadati</taxon>
        <taxon>Pseudomonadota</taxon>
        <taxon>Gammaproteobacteria</taxon>
        <taxon>Alteromonadales</taxon>
        <taxon>Ferrimonadaceae</taxon>
        <taxon>Paraferrimonas</taxon>
    </lineage>
</organism>
<dbReference type="Pfam" id="PF00815">
    <property type="entry name" value="Histidinol_dh"/>
    <property type="match status" value="1"/>
</dbReference>
<evidence type="ECO:0000256" key="3">
    <source>
        <dbReference type="ARBA" id="ARBA00010178"/>
    </source>
</evidence>
<feature type="binding site" evidence="12 17">
    <location>
        <position position="414"/>
    </location>
    <ligand>
        <name>Zn(2+)</name>
        <dbReference type="ChEBI" id="CHEBI:29105"/>
    </ligand>
</feature>
<feature type="binding site" evidence="12 16">
    <location>
        <position position="414"/>
    </location>
    <ligand>
        <name>substrate</name>
    </ligand>
</feature>
<evidence type="ECO:0000256" key="11">
    <source>
        <dbReference type="ARBA" id="ARBA00049489"/>
    </source>
</evidence>
<feature type="binding site" evidence="12 16">
    <location>
        <position position="232"/>
    </location>
    <ligand>
        <name>substrate</name>
    </ligand>
</feature>
<evidence type="ECO:0000313" key="20">
    <source>
        <dbReference type="Proteomes" id="UP001157439"/>
    </source>
</evidence>
<keyword evidence="9 12" id="KW-0520">NAD</keyword>
<dbReference type="PRINTS" id="PR00083">
    <property type="entry name" value="HOLDHDRGNASE"/>
</dbReference>
<feature type="binding site" evidence="12 15">
    <location>
        <position position="183"/>
    </location>
    <ligand>
        <name>NAD(+)</name>
        <dbReference type="ChEBI" id="CHEBI:57540"/>
    </ligand>
</feature>
<comment type="catalytic activity">
    <reaction evidence="11 12">
        <text>L-histidinol + 2 NAD(+) + H2O = L-histidine + 2 NADH + 3 H(+)</text>
        <dbReference type="Rhea" id="RHEA:20641"/>
        <dbReference type="ChEBI" id="CHEBI:15377"/>
        <dbReference type="ChEBI" id="CHEBI:15378"/>
        <dbReference type="ChEBI" id="CHEBI:57540"/>
        <dbReference type="ChEBI" id="CHEBI:57595"/>
        <dbReference type="ChEBI" id="CHEBI:57699"/>
        <dbReference type="ChEBI" id="CHEBI:57945"/>
        <dbReference type="EC" id="1.1.1.23"/>
    </reaction>
</comment>
<dbReference type="NCBIfam" id="TIGR00069">
    <property type="entry name" value="hisD"/>
    <property type="match status" value="1"/>
</dbReference>
<reference evidence="19 20" key="1">
    <citation type="journal article" date="2014" name="Int. J. Syst. Evol. Microbiol.">
        <title>Complete genome sequence of Corynebacterium casei LMG S-19264T (=DSM 44701T), isolated from a smear-ripened cheese.</title>
        <authorList>
            <consortium name="US DOE Joint Genome Institute (JGI-PGF)"/>
            <person name="Walter F."/>
            <person name="Albersmeier A."/>
            <person name="Kalinowski J."/>
            <person name="Ruckert C."/>
        </authorList>
    </citation>
    <scope>NUCLEOTIDE SEQUENCE [LARGE SCALE GENOMIC DNA]</scope>
    <source>
        <strain evidence="19 20">NBRC 112785</strain>
    </source>
</reference>
<dbReference type="HAMAP" id="MF_01024">
    <property type="entry name" value="HisD"/>
    <property type="match status" value="1"/>
</dbReference>
<dbReference type="GO" id="GO:0000105">
    <property type="term" value="P:L-histidine biosynthetic process"/>
    <property type="evidence" value="ECO:0007669"/>
    <property type="project" value="UniProtKB-UniRule"/>
</dbReference>
<dbReference type="PANTHER" id="PTHR21256:SF2">
    <property type="entry name" value="HISTIDINE BIOSYNTHESIS TRIFUNCTIONAL PROTEIN"/>
    <property type="match status" value="1"/>
</dbReference>
<protein>
    <recommendedName>
        <fullName evidence="4 12">Histidinol dehydrogenase</fullName>
        <shortName evidence="12">HDH</shortName>
        <ecNumber evidence="4 12">1.1.1.23</ecNumber>
    </recommendedName>
</protein>
<feature type="binding site" evidence="12 15">
    <location>
        <position position="206"/>
    </location>
    <ligand>
        <name>NAD(+)</name>
        <dbReference type="ChEBI" id="CHEBI:57540"/>
    </ligand>
</feature>
<keyword evidence="5 12" id="KW-0028">Amino-acid biosynthesis</keyword>
<evidence type="ECO:0000256" key="6">
    <source>
        <dbReference type="ARBA" id="ARBA00022723"/>
    </source>
</evidence>
<keyword evidence="7 12" id="KW-0862">Zinc</keyword>
<name>A0AA37TVQ0_9GAMM</name>
<comment type="similarity">
    <text evidence="3 12 13 18">Belongs to the histidinol dehydrogenase family.</text>
</comment>
<sequence length="426" mass="45343">MEQVVWQALNEAAQQKVLQRNQLVADATLSPTVTNIIGQVRTEKDSALREFAKQFDKHELNDIVVNPSDLQAIELPDALVAAIDQAIDNIRRFHNAQTSAPIKVETQPGIVCELRSEPIESVGLYVPGGSAPLISTVLMLAVPAKIAGCKRIVLASPPPINPAILYAAKACAVSEIVQVGGAQAIAAMAYGTESVPKVDKIYGPGNRYVTEAKTQVSLDPQGASIDMPAGPSEVLVIADDQASEQFVAADLLSQAEHGEDSQAMLVCLSCAFADRVQDAVQQQLQQLPRAEIAAKALASSRIIVVEDISQAIAVSNRYAPEHLILQTESNQTVLAGIRNAGSVFVGPYSPESVGDYASGTNHVLPTYGFSKTVSSLSLADFQRRFTVQTLSKNGLMKIADSVMTLANAEGLNAHENAVAVRLKELS</sequence>
<feature type="active site" description="Proton acceptor" evidence="12 14">
    <location>
        <position position="321"/>
    </location>
</feature>
<dbReference type="AlphaFoldDB" id="A0AA37TVQ0"/>
<accession>A0AA37TVQ0</accession>
<feature type="binding site" evidence="12 15">
    <location>
        <position position="125"/>
    </location>
    <ligand>
        <name>NAD(+)</name>
        <dbReference type="ChEBI" id="CHEBI:57540"/>
    </ligand>
</feature>
<proteinExistence type="inferred from homology"/>
<dbReference type="PROSITE" id="PS00611">
    <property type="entry name" value="HISOL_DEHYDROGENASE"/>
    <property type="match status" value="1"/>
</dbReference>
<dbReference type="EC" id="1.1.1.23" evidence="4 12"/>
<keyword evidence="8 12" id="KW-0560">Oxidoreductase</keyword>
<evidence type="ECO:0000256" key="13">
    <source>
        <dbReference type="PIRNR" id="PIRNR000099"/>
    </source>
</evidence>
<evidence type="ECO:0000256" key="4">
    <source>
        <dbReference type="ARBA" id="ARBA00012965"/>
    </source>
</evidence>
<dbReference type="EMBL" id="BSPO01000003">
    <property type="protein sequence ID" value="GLS84751.1"/>
    <property type="molecule type" value="Genomic_DNA"/>
</dbReference>
<dbReference type="PIRSF" id="PIRSF000099">
    <property type="entry name" value="Histidinol_dh"/>
    <property type="match status" value="1"/>
</dbReference>
<keyword evidence="10 12" id="KW-0368">Histidine biosynthesis</keyword>
<evidence type="ECO:0000256" key="7">
    <source>
        <dbReference type="ARBA" id="ARBA00022833"/>
    </source>
</evidence>
<dbReference type="GO" id="GO:0008270">
    <property type="term" value="F:zinc ion binding"/>
    <property type="evidence" value="ECO:0007669"/>
    <property type="project" value="UniProtKB-UniRule"/>
</dbReference>
<dbReference type="InterPro" id="IPR022695">
    <property type="entry name" value="Histidinol_DH_monofunct"/>
</dbReference>
<evidence type="ECO:0000256" key="9">
    <source>
        <dbReference type="ARBA" id="ARBA00023027"/>
    </source>
</evidence>
<evidence type="ECO:0000313" key="19">
    <source>
        <dbReference type="EMBL" id="GLS84751.1"/>
    </source>
</evidence>
<evidence type="ECO:0000256" key="15">
    <source>
        <dbReference type="PIRSR" id="PIRSR000099-2"/>
    </source>
</evidence>
<dbReference type="FunFam" id="3.40.50.1980:FF:000001">
    <property type="entry name" value="Histidinol dehydrogenase"/>
    <property type="match status" value="1"/>
</dbReference>
<dbReference type="InterPro" id="IPR001692">
    <property type="entry name" value="Histidinol_DH_CS"/>
</dbReference>
<evidence type="ECO:0000256" key="2">
    <source>
        <dbReference type="ARBA" id="ARBA00004940"/>
    </source>
</evidence>
<dbReference type="CDD" id="cd06572">
    <property type="entry name" value="Histidinol_dh"/>
    <property type="match status" value="1"/>
</dbReference>
<feature type="binding site" evidence="12 16">
    <location>
        <position position="409"/>
    </location>
    <ligand>
        <name>substrate</name>
    </ligand>
</feature>
<dbReference type="Gene3D" id="1.20.5.1300">
    <property type="match status" value="1"/>
</dbReference>
<feature type="binding site" evidence="12 16">
    <location>
        <position position="254"/>
    </location>
    <ligand>
        <name>substrate</name>
    </ligand>
</feature>
<feature type="binding site" evidence="12 16">
    <location>
        <position position="257"/>
    </location>
    <ligand>
        <name>substrate</name>
    </ligand>
</feature>
<dbReference type="InterPro" id="IPR012131">
    <property type="entry name" value="Hstdl_DH"/>
</dbReference>
<dbReference type="GO" id="GO:0051287">
    <property type="term" value="F:NAD binding"/>
    <property type="evidence" value="ECO:0007669"/>
    <property type="project" value="InterPro"/>
</dbReference>
<keyword evidence="6 12" id="KW-0479">Metal-binding</keyword>
<feature type="binding site" evidence="12 16">
    <location>
        <position position="355"/>
    </location>
    <ligand>
        <name>substrate</name>
    </ligand>
</feature>
<evidence type="ECO:0000256" key="10">
    <source>
        <dbReference type="ARBA" id="ARBA00023102"/>
    </source>
</evidence>
<gene>
    <name evidence="12 19" type="primary">hisD</name>
    <name evidence="19" type="ORF">GCM10007894_27280</name>
</gene>
<dbReference type="InterPro" id="IPR016161">
    <property type="entry name" value="Ald_DH/histidinol_DH"/>
</dbReference>
<feature type="binding site" evidence="12 17">
    <location>
        <position position="257"/>
    </location>
    <ligand>
        <name>Zn(2+)</name>
        <dbReference type="ChEBI" id="CHEBI:29105"/>
    </ligand>
</feature>
<comment type="caution">
    <text evidence="19">The sequence shown here is derived from an EMBL/GenBank/DDBJ whole genome shotgun (WGS) entry which is preliminary data.</text>
</comment>
<dbReference type="GO" id="GO:0005829">
    <property type="term" value="C:cytosol"/>
    <property type="evidence" value="ECO:0007669"/>
    <property type="project" value="TreeGrafter"/>
</dbReference>
<feature type="binding site" evidence="12 17">
    <location>
        <position position="254"/>
    </location>
    <ligand>
        <name>Zn(2+)</name>
        <dbReference type="ChEBI" id="CHEBI:29105"/>
    </ligand>
</feature>